<keyword evidence="3" id="KW-1185">Reference proteome</keyword>
<feature type="region of interest" description="Disordered" evidence="1">
    <location>
        <begin position="1"/>
        <end position="153"/>
    </location>
</feature>
<evidence type="ECO:0000256" key="1">
    <source>
        <dbReference type="SAM" id="MobiDB-lite"/>
    </source>
</evidence>
<accession>A0AAV7WKR7</accession>
<proteinExistence type="predicted"/>
<gene>
    <name evidence="2" type="ORF">NDU88_002272</name>
</gene>
<sequence length="229" mass="24141">MQPVLLPKGSLVHPARAGGPGQESRITNVAVVRQSGPSSSSKDGPACLHPQDSAVRQSEQPNQQLTRRLHPSARLRDAGCPFQAPKCLRQTPRPEADSTIQAARPVGPAPLGSAVAHCPGGRTPPPRASKLPRLRSQGSNSSPGAFLQQAPAAGPLRHFSRVPYRARACRSPGPGRPLILVAPPDTALRRPRELEPGVAAFWGTTALQRACRLGAAGHKAPVCCRITRA</sequence>
<feature type="compositionally biased region" description="Polar residues" evidence="1">
    <location>
        <begin position="54"/>
        <end position="66"/>
    </location>
</feature>
<organism evidence="2 3">
    <name type="scientific">Pleurodeles waltl</name>
    <name type="common">Iberian ribbed newt</name>
    <dbReference type="NCBI Taxonomy" id="8319"/>
    <lineage>
        <taxon>Eukaryota</taxon>
        <taxon>Metazoa</taxon>
        <taxon>Chordata</taxon>
        <taxon>Craniata</taxon>
        <taxon>Vertebrata</taxon>
        <taxon>Euteleostomi</taxon>
        <taxon>Amphibia</taxon>
        <taxon>Batrachia</taxon>
        <taxon>Caudata</taxon>
        <taxon>Salamandroidea</taxon>
        <taxon>Salamandridae</taxon>
        <taxon>Pleurodelinae</taxon>
        <taxon>Pleurodeles</taxon>
    </lineage>
</organism>
<protein>
    <submittedName>
        <fullName evidence="2">Uncharacterized protein</fullName>
    </submittedName>
</protein>
<evidence type="ECO:0000313" key="3">
    <source>
        <dbReference type="Proteomes" id="UP001066276"/>
    </source>
</evidence>
<evidence type="ECO:0000313" key="2">
    <source>
        <dbReference type="EMBL" id="KAJ1214654.1"/>
    </source>
</evidence>
<comment type="caution">
    <text evidence="2">The sequence shown here is derived from an EMBL/GenBank/DDBJ whole genome shotgun (WGS) entry which is preliminary data.</text>
</comment>
<reference evidence="2" key="1">
    <citation type="journal article" date="2022" name="bioRxiv">
        <title>Sequencing and chromosome-scale assembly of the giantPleurodeles waltlgenome.</title>
        <authorList>
            <person name="Brown T."/>
            <person name="Elewa A."/>
            <person name="Iarovenko S."/>
            <person name="Subramanian E."/>
            <person name="Araus A.J."/>
            <person name="Petzold A."/>
            <person name="Susuki M."/>
            <person name="Suzuki K.-i.T."/>
            <person name="Hayashi T."/>
            <person name="Toyoda A."/>
            <person name="Oliveira C."/>
            <person name="Osipova E."/>
            <person name="Leigh N.D."/>
            <person name="Simon A."/>
            <person name="Yun M.H."/>
        </authorList>
    </citation>
    <scope>NUCLEOTIDE SEQUENCE</scope>
    <source>
        <strain evidence="2">20211129_DDA</strain>
        <tissue evidence="2">Liver</tissue>
    </source>
</reference>
<dbReference type="EMBL" id="JANPWB010000001">
    <property type="protein sequence ID" value="KAJ1214654.1"/>
    <property type="molecule type" value="Genomic_DNA"/>
</dbReference>
<dbReference type="AlphaFoldDB" id="A0AAV7WKR7"/>
<name>A0AAV7WKR7_PLEWA</name>
<dbReference type="Proteomes" id="UP001066276">
    <property type="component" value="Chromosome 1_1"/>
</dbReference>